<evidence type="ECO:0000256" key="5">
    <source>
        <dbReference type="ARBA" id="ARBA00022801"/>
    </source>
</evidence>
<dbReference type="Gene3D" id="2.40.10.120">
    <property type="match status" value="1"/>
</dbReference>
<feature type="binding site" evidence="8">
    <location>
        <position position="124"/>
    </location>
    <ligand>
        <name>substrate</name>
    </ligand>
</feature>
<dbReference type="Gene3D" id="2.30.42.10">
    <property type="match status" value="1"/>
</dbReference>
<dbReference type="InterPro" id="IPR001940">
    <property type="entry name" value="Peptidase_S1C"/>
</dbReference>
<evidence type="ECO:0000256" key="6">
    <source>
        <dbReference type="ARBA" id="ARBA00022825"/>
    </source>
</evidence>
<evidence type="ECO:0000256" key="2">
    <source>
        <dbReference type="ARBA" id="ARBA00022670"/>
    </source>
</evidence>
<feature type="active site" description="Charge relay system" evidence="7">
    <location>
        <position position="124"/>
    </location>
</feature>
<dbReference type="NCBIfam" id="TIGR02037">
    <property type="entry name" value="degP_htrA_DO"/>
    <property type="match status" value="1"/>
</dbReference>
<evidence type="ECO:0000256" key="1">
    <source>
        <dbReference type="ARBA" id="ARBA00010541"/>
    </source>
</evidence>
<name>A0A2Z6G9U3_9PROT</name>
<dbReference type="GO" id="GO:0006508">
    <property type="term" value="P:proteolysis"/>
    <property type="evidence" value="ECO:0007669"/>
    <property type="project" value="UniProtKB-KW"/>
</dbReference>
<dbReference type="OrthoDB" id="9758917at2"/>
<feature type="active site" description="Charge relay system" evidence="7">
    <location>
        <position position="154"/>
    </location>
</feature>
<dbReference type="PANTHER" id="PTHR43343:SF3">
    <property type="entry name" value="PROTEASE DO-LIKE 8, CHLOROPLASTIC"/>
    <property type="match status" value="1"/>
</dbReference>
<evidence type="ECO:0000256" key="7">
    <source>
        <dbReference type="PIRSR" id="PIRSR611782-1"/>
    </source>
</evidence>
<keyword evidence="2 10" id="KW-0645">Protease</keyword>
<gene>
    <name evidence="10" type="ORF">OYT1_ch0661</name>
</gene>
<protein>
    <submittedName>
        <fullName evidence="10">Periplasmic pH-dependent serine endoprotease DegQ</fullName>
    </submittedName>
</protein>
<evidence type="ECO:0000256" key="3">
    <source>
        <dbReference type="ARBA" id="ARBA00022729"/>
    </source>
</evidence>
<keyword evidence="4" id="KW-0677">Repeat</keyword>
<evidence type="ECO:0000256" key="8">
    <source>
        <dbReference type="PIRSR" id="PIRSR611782-2"/>
    </source>
</evidence>
<organism evidence="10 11">
    <name type="scientific">Ferriphaselus amnicola</name>
    <dbReference type="NCBI Taxonomy" id="1188319"/>
    <lineage>
        <taxon>Bacteria</taxon>
        <taxon>Pseudomonadati</taxon>
        <taxon>Pseudomonadota</taxon>
        <taxon>Betaproteobacteria</taxon>
        <taxon>Nitrosomonadales</taxon>
        <taxon>Gallionellaceae</taxon>
        <taxon>Ferriphaselus</taxon>
    </lineage>
</organism>
<dbReference type="SUPFAM" id="SSF50494">
    <property type="entry name" value="Trypsin-like serine proteases"/>
    <property type="match status" value="1"/>
</dbReference>
<dbReference type="STRING" id="1188319.OYT1_00090"/>
<feature type="active site" description="Charge relay system" evidence="7">
    <location>
        <position position="229"/>
    </location>
</feature>
<dbReference type="InterPro" id="IPR001478">
    <property type="entry name" value="PDZ"/>
</dbReference>
<dbReference type="InterPro" id="IPR009003">
    <property type="entry name" value="Peptidase_S1_PA"/>
</dbReference>
<evidence type="ECO:0000313" key="10">
    <source>
        <dbReference type="EMBL" id="BBE50228.1"/>
    </source>
</evidence>
<feature type="domain" description="PDZ" evidence="9">
    <location>
        <begin position="273"/>
        <end position="350"/>
    </location>
</feature>
<dbReference type="PRINTS" id="PR00834">
    <property type="entry name" value="PROTEASES2C"/>
</dbReference>
<dbReference type="Proteomes" id="UP000033070">
    <property type="component" value="Chromosome"/>
</dbReference>
<feature type="binding site" evidence="8">
    <location>
        <position position="154"/>
    </location>
    <ligand>
        <name>substrate</name>
    </ligand>
</feature>
<keyword evidence="3" id="KW-0732">Signal</keyword>
<dbReference type="SUPFAM" id="SSF50156">
    <property type="entry name" value="PDZ domain-like"/>
    <property type="match status" value="1"/>
</dbReference>
<dbReference type="InterPro" id="IPR011782">
    <property type="entry name" value="Pept_S1C_Do"/>
</dbReference>
<accession>A0A2Z6G9U3</accession>
<keyword evidence="5" id="KW-0378">Hydrolase</keyword>
<sequence length="383" mass="40276">MRKFWLLFAQATTIGLAMLFIIHTLRPELLPKAASSGGVVTLREDASESGSSLPGTGFSASAKKVMPSVVNIYTSTEVKANPLLDDPRFRFFFGDQYDDATERSNSLGSGVIVSEDGYILTNHHVVESADQIEVALADGRNARARIIGSDPETDLAVIKIDLPGGLPAITFGHSDKAQVGDVVLAIGNPFGVGQTVTMGIVSALKRNHLGLNTFENFIQTDAAINPGNSGGALVDVNGNLIGINSAIYSPNGGSLGIGFAIPVSTAKKVMEQIIQTGTVTRGWIGVAIQEITPELADSFKLGNRSGVLISEVVRGGPADQAGVRAGDILFAVGDKELTDSTSMLEAIAALPPSKLAVLHLLRNQNELVAQVKVGKRPKPQTKN</sequence>
<dbReference type="AlphaFoldDB" id="A0A2Z6G9U3"/>
<dbReference type="Pfam" id="PF13180">
    <property type="entry name" value="PDZ_2"/>
    <property type="match status" value="1"/>
</dbReference>
<keyword evidence="11" id="KW-1185">Reference proteome</keyword>
<dbReference type="InterPro" id="IPR036034">
    <property type="entry name" value="PDZ_sf"/>
</dbReference>
<proteinExistence type="inferred from homology"/>
<comment type="similarity">
    <text evidence="1">Belongs to the peptidase S1C family.</text>
</comment>
<dbReference type="InterPro" id="IPR051201">
    <property type="entry name" value="Chloro_Bact_Ser_Proteases"/>
</dbReference>
<dbReference type="PROSITE" id="PS50106">
    <property type="entry name" value="PDZ"/>
    <property type="match status" value="1"/>
</dbReference>
<dbReference type="FunFam" id="2.40.10.10:FF:000001">
    <property type="entry name" value="Periplasmic serine protease DegS"/>
    <property type="match status" value="1"/>
</dbReference>
<dbReference type="PANTHER" id="PTHR43343">
    <property type="entry name" value="PEPTIDASE S12"/>
    <property type="match status" value="1"/>
</dbReference>
<feature type="binding site" evidence="8">
    <location>
        <begin position="227"/>
        <end position="229"/>
    </location>
    <ligand>
        <name>substrate</name>
    </ligand>
</feature>
<dbReference type="RefSeq" id="WP_062625369.1">
    <property type="nucleotide sequence ID" value="NZ_AP018738.1"/>
</dbReference>
<dbReference type="Pfam" id="PF13365">
    <property type="entry name" value="Trypsin_2"/>
    <property type="match status" value="1"/>
</dbReference>
<dbReference type="EMBL" id="AP018738">
    <property type="protein sequence ID" value="BBE50228.1"/>
    <property type="molecule type" value="Genomic_DNA"/>
</dbReference>
<dbReference type="GO" id="GO:0004252">
    <property type="term" value="F:serine-type endopeptidase activity"/>
    <property type="evidence" value="ECO:0007669"/>
    <property type="project" value="InterPro"/>
</dbReference>
<evidence type="ECO:0000259" key="9">
    <source>
        <dbReference type="PROSITE" id="PS50106"/>
    </source>
</evidence>
<dbReference type="KEGG" id="fam:OYT1_ch0661"/>
<reference evidence="10 11" key="1">
    <citation type="submission" date="2018-06" db="EMBL/GenBank/DDBJ databases">
        <title>OYT1 Genome Sequencing.</title>
        <authorList>
            <person name="Kato S."/>
            <person name="Itoh T."/>
            <person name="Ohkuma M."/>
        </authorList>
    </citation>
    <scope>NUCLEOTIDE SEQUENCE [LARGE SCALE GENOMIC DNA]</scope>
    <source>
        <strain evidence="10 11">OYT1</strain>
    </source>
</reference>
<keyword evidence="6" id="KW-0720">Serine protease</keyword>
<evidence type="ECO:0000256" key="4">
    <source>
        <dbReference type="ARBA" id="ARBA00022737"/>
    </source>
</evidence>
<evidence type="ECO:0000313" key="11">
    <source>
        <dbReference type="Proteomes" id="UP000033070"/>
    </source>
</evidence>
<dbReference type="SMART" id="SM00228">
    <property type="entry name" value="PDZ"/>
    <property type="match status" value="1"/>
</dbReference>